<dbReference type="SUPFAM" id="SSF81342">
    <property type="entry name" value="Transmembrane di-heme cytochromes"/>
    <property type="match status" value="1"/>
</dbReference>
<keyword evidence="9 17" id="KW-0249">Electron transport</keyword>
<keyword evidence="6 17" id="KW-0812">Transmembrane</keyword>
<proteinExistence type="inferred from homology"/>
<dbReference type="PROSITE" id="PS51002">
    <property type="entry name" value="CYTB_NTER"/>
    <property type="match status" value="1"/>
</dbReference>
<sequence length="383" mass="43816">MAYRKTNPYLSLANSYLMDSPQPSSMNYWWNLGSLLGLCLVMQMASGLFLAMHYSSNMELAFNSVEHMMRDVNAGWLMRYMHANGASFFFMCLYLHMAKALYYGSYKSPRVLVWSMGVMMFMLTMATAFMGYCLVYGQMSHWGATVMTNLLSAMPFMGQDMVPFIWGGFSVSNPTMQRFFALHFLLPFILAALVVMHFIALHTHGSSNPVGISGNLDRMPMHSYFMFKDLITVFVFMFMFSLFMFFSPNTLGHSDNYMPGNPMVTPPSIVPEWYLLPFYAILRSMPDKLGGVMAMFGALLMLLILPITDRSMIRGNTFKVLSKLSFYLFVFNFLLLGNLGQLHVEVPFILLGQLCTIYYFCYFIILVPIISTIENMLFYIGNK</sequence>
<feature type="transmembrane region" description="Helical" evidence="17">
    <location>
        <begin position="142"/>
        <end position="159"/>
    </location>
</feature>
<dbReference type="GO" id="GO:0008121">
    <property type="term" value="F:quinol-cytochrome-c reductase activity"/>
    <property type="evidence" value="ECO:0007669"/>
    <property type="project" value="InterPro"/>
</dbReference>
<dbReference type="InterPro" id="IPR027387">
    <property type="entry name" value="Cytb/b6-like_sf"/>
</dbReference>
<dbReference type="Pfam" id="PF00032">
    <property type="entry name" value="Cytochrom_B_C"/>
    <property type="match status" value="1"/>
</dbReference>
<evidence type="ECO:0000256" key="8">
    <source>
        <dbReference type="ARBA" id="ARBA00022792"/>
    </source>
</evidence>
<organism evidence="21">
    <name type="scientific">Metschnikowia caudata</name>
    <dbReference type="NCBI Taxonomy" id="1506549"/>
    <lineage>
        <taxon>Eukaryota</taxon>
        <taxon>Fungi</taxon>
        <taxon>Dikarya</taxon>
        <taxon>Ascomycota</taxon>
        <taxon>Saccharomycotina</taxon>
        <taxon>Pichiomycetes</taxon>
        <taxon>Metschnikowiaceae</taxon>
        <taxon>Metschnikowia</taxon>
    </lineage>
</organism>
<feature type="binding site" description="axial binding residue" evidence="16">
    <location>
        <position position="96"/>
    </location>
    <ligand>
        <name>heme b</name>
        <dbReference type="ChEBI" id="CHEBI:60344"/>
        <label>b566</label>
    </ligand>
    <ligandPart>
        <name>Fe</name>
        <dbReference type="ChEBI" id="CHEBI:18248"/>
    </ligandPart>
</feature>
<evidence type="ECO:0000256" key="13">
    <source>
        <dbReference type="ARBA" id="ARBA00023136"/>
    </source>
</evidence>
<dbReference type="Gene3D" id="1.20.810.10">
    <property type="entry name" value="Cytochrome Bc1 Complex, Chain C"/>
    <property type="match status" value="1"/>
</dbReference>
<feature type="binding site" evidence="15">
    <location>
        <position position="202"/>
    </location>
    <ligand>
        <name>a ubiquinone</name>
        <dbReference type="ChEBI" id="CHEBI:16389"/>
    </ligand>
</feature>
<comment type="cofactor">
    <cofactor evidence="17">
        <name>heme b</name>
        <dbReference type="ChEBI" id="CHEBI:60344"/>
    </cofactor>
    <text evidence="17">Binds 2 heme groups non-covalently.</text>
</comment>
<dbReference type="GO" id="GO:0046872">
    <property type="term" value="F:metal ion binding"/>
    <property type="evidence" value="ECO:0007669"/>
    <property type="project" value="UniProtKB-UniRule"/>
</dbReference>
<dbReference type="PANTHER" id="PTHR19271:SF16">
    <property type="entry name" value="CYTOCHROME B"/>
    <property type="match status" value="1"/>
</dbReference>
<evidence type="ECO:0000313" key="21">
    <source>
        <dbReference type="EMBL" id="QNS23051.1"/>
    </source>
</evidence>
<dbReference type="EMBL" id="MT421957">
    <property type="protein sequence ID" value="QNS23042.1"/>
    <property type="molecule type" value="Genomic_DNA"/>
</dbReference>
<keyword evidence="10 17" id="KW-1133">Transmembrane helix</keyword>
<dbReference type="RefSeq" id="YP_009935173.1">
    <property type="nucleotide sequence ID" value="NC_050841.1"/>
</dbReference>
<evidence type="ECO:0000313" key="20">
    <source>
        <dbReference type="EMBL" id="QNS23042.1"/>
    </source>
</evidence>
<feature type="binding site" description="axial binding residue" evidence="16">
    <location>
        <position position="197"/>
    </location>
    <ligand>
        <name>heme b</name>
        <dbReference type="ChEBI" id="CHEBI:60344"/>
        <label>b566</label>
    </ligand>
    <ligandPart>
        <name>Fe</name>
        <dbReference type="ChEBI" id="CHEBI:18248"/>
    </ligandPart>
</feature>
<keyword evidence="3 17" id="KW-0813">Transport</keyword>
<dbReference type="GO" id="GO:0016491">
    <property type="term" value="F:oxidoreductase activity"/>
    <property type="evidence" value="ECO:0007669"/>
    <property type="project" value="UniProtKB-UniRule"/>
</dbReference>
<dbReference type="InterPro" id="IPR048259">
    <property type="entry name" value="Cytochrome_b_N_euk/bac"/>
</dbReference>
<evidence type="ECO:0000256" key="9">
    <source>
        <dbReference type="ARBA" id="ARBA00022982"/>
    </source>
</evidence>
<dbReference type="AlphaFoldDB" id="A0A7H1CNK5"/>
<evidence type="ECO:0000256" key="4">
    <source>
        <dbReference type="ARBA" id="ARBA00022617"/>
    </source>
</evidence>
<dbReference type="GO" id="GO:0005743">
    <property type="term" value="C:mitochondrial inner membrane"/>
    <property type="evidence" value="ECO:0007669"/>
    <property type="project" value="UniProtKB-SubCell"/>
</dbReference>
<dbReference type="InterPro" id="IPR005797">
    <property type="entry name" value="Cyt_b/b6_N"/>
</dbReference>
<dbReference type="InterPro" id="IPR005798">
    <property type="entry name" value="Cyt_b/b6_C"/>
</dbReference>
<protein>
    <recommendedName>
        <fullName evidence="2 17">Cytochrome b</fullName>
    </recommendedName>
</protein>
<keyword evidence="11 16" id="KW-0408">Iron</keyword>
<keyword evidence="4 16" id="KW-0349">Heme</keyword>
<evidence type="ECO:0000256" key="6">
    <source>
        <dbReference type="ARBA" id="ARBA00022692"/>
    </source>
</evidence>
<feature type="transmembrane region" description="Helical" evidence="17">
    <location>
        <begin position="111"/>
        <end position="135"/>
    </location>
</feature>
<name>A0A7H1CNK5_9ASCO</name>
<dbReference type="CDD" id="cd00290">
    <property type="entry name" value="cytochrome_b_C"/>
    <property type="match status" value="1"/>
</dbReference>
<feature type="binding site" description="axial binding residue" evidence="16">
    <location>
        <position position="82"/>
    </location>
    <ligand>
        <name>heme b</name>
        <dbReference type="ChEBI" id="CHEBI:60344"/>
        <label>b562</label>
    </ligand>
    <ligandPart>
        <name>Fe</name>
        <dbReference type="ChEBI" id="CHEBI:18248"/>
    </ligandPart>
</feature>
<keyword evidence="7 16" id="KW-0479">Metal-binding</keyword>
<dbReference type="PANTHER" id="PTHR19271">
    <property type="entry name" value="CYTOCHROME B"/>
    <property type="match status" value="1"/>
</dbReference>
<feature type="transmembrane region" description="Helical" evidence="17">
    <location>
        <begin position="289"/>
        <end position="308"/>
    </location>
</feature>
<accession>A0A7H1CNK5</accession>
<feature type="transmembrane region" description="Helical" evidence="17">
    <location>
        <begin position="179"/>
        <end position="203"/>
    </location>
</feature>
<keyword evidence="8" id="KW-0999">Mitochondrion inner membrane</keyword>
<dbReference type="SUPFAM" id="SSF81648">
    <property type="entry name" value="a domain/subunit of cytochrome bc1 complex (Ubiquinol-cytochrome c reductase)"/>
    <property type="match status" value="1"/>
</dbReference>
<evidence type="ECO:0000256" key="15">
    <source>
        <dbReference type="PIRSR" id="PIRSR038885-1"/>
    </source>
</evidence>
<evidence type="ECO:0000256" key="10">
    <source>
        <dbReference type="ARBA" id="ARBA00022989"/>
    </source>
</evidence>
<gene>
    <name evidence="21" type="primary">cob</name>
</gene>
<evidence type="ECO:0000256" key="3">
    <source>
        <dbReference type="ARBA" id="ARBA00022448"/>
    </source>
</evidence>
<dbReference type="GO" id="GO:0006122">
    <property type="term" value="P:mitochondrial electron transport, ubiquinol to cytochrome c"/>
    <property type="evidence" value="ECO:0007669"/>
    <property type="project" value="TreeGrafter"/>
</dbReference>
<comment type="cofactor">
    <cofactor evidence="16">
        <name>heme</name>
        <dbReference type="ChEBI" id="CHEBI:30413"/>
    </cofactor>
    <text evidence="16">Binds 2 heme groups non-covalently.</text>
</comment>
<evidence type="ECO:0000256" key="7">
    <source>
        <dbReference type="ARBA" id="ARBA00022723"/>
    </source>
</evidence>
<comment type="similarity">
    <text evidence="14 17">Belongs to the cytochrome b family.</text>
</comment>
<feature type="transmembrane region" description="Helical" evidence="17">
    <location>
        <begin position="224"/>
        <end position="246"/>
    </location>
</feature>
<evidence type="ECO:0000256" key="17">
    <source>
        <dbReference type="RuleBase" id="RU362117"/>
    </source>
</evidence>
<keyword evidence="12 17" id="KW-0496">Mitochondrion</keyword>
<dbReference type="FunFam" id="1.20.810.10:FF:000002">
    <property type="entry name" value="Cytochrome b"/>
    <property type="match status" value="1"/>
</dbReference>
<evidence type="ECO:0000256" key="16">
    <source>
        <dbReference type="PIRSR" id="PIRSR038885-2"/>
    </source>
</evidence>
<evidence type="ECO:0000256" key="11">
    <source>
        <dbReference type="ARBA" id="ARBA00023004"/>
    </source>
</evidence>
<dbReference type="InterPro" id="IPR030689">
    <property type="entry name" value="Cytochrome_b"/>
</dbReference>
<dbReference type="GO" id="GO:0045275">
    <property type="term" value="C:respiratory chain complex III"/>
    <property type="evidence" value="ECO:0007669"/>
    <property type="project" value="InterPro"/>
</dbReference>
<comment type="subcellular location">
    <subcellularLocation>
        <location evidence="1">Mitochondrion inner membrane</location>
        <topology evidence="1">Multi-pass membrane protein</topology>
    </subcellularLocation>
</comment>
<feature type="transmembrane region" description="Helical" evidence="17">
    <location>
        <begin position="357"/>
        <end position="380"/>
    </location>
</feature>
<geneLocation type="mitochondrion" evidence="21"/>
<evidence type="ECO:0000259" key="19">
    <source>
        <dbReference type="PROSITE" id="PS51003"/>
    </source>
</evidence>
<dbReference type="InterPro" id="IPR048260">
    <property type="entry name" value="Cytochrome_b_C_euk/bac"/>
</dbReference>
<feature type="transmembrane region" description="Helical" evidence="17">
    <location>
        <begin position="320"/>
        <end position="337"/>
    </location>
</feature>
<comment type="function">
    <text evidence="17">Component of the ubiquinol-cytochrome c reductase complex (complex III or cytochrome b-c1 complex) that is part of the mitochondrial respiratory chain. The b-c1 complex mediates electron transfer from ubiquinol to cytochrome c. Contributes to the generation of a proton gradient across the mitochondrial membrane that is then used for ATP synthesis.</text>
</comment>
<keyword evidence="5 17" id="KW-0679">Respiratory chain</keyword>
<dbReference type="PROSITE" id="PS51003">
    <property type="entry name" value="CYTB_CTER"/>
    <property type="match status" value="1"/>
</dbReference>
<feature type="transmembrane region" description="Helical" evidence="17">
    <location>
        <begin position="86"/>
        <end position="105"/>
    </location>
</feature>
<feature type="domain" description="Cytochrome b/b6 C-terminal region profile" evidence="19">
    <location>
        <begin position="211"/>
        <end position="381"/>
    </location>
</feature>
<dbReference type="CDD" id="cd00284">
    <property type="entry name" value="Cytochrome_b_N"/>
    <property type="match status" value="1"/>
</dbReference>
<reference evidence="21" key="1">
    <citation type="submission" date="2020-05" db="EMBL/GenBank/DDBJ databases">
        <title>Do Metschnikowia yeast have the strangest mitochondrial genomes of all fungi?</title>
        <authorList>
            <person name="Lee D.K."/>
            <person name="Hsiang T."/>
            <person name="Lachance M.-A."/>
            <person name="Smith D.R."/>
        </authorList>
    </citation>
    <scope>NUCLEOTIDE SEQUENCE</scope>
    <source>
        <strain evidence="20">EBDC CdV DSA08.1</strain>
        <strain evidence="21">EBDC CdV SA57.2</strain>
    </source>
</reference>
<dbReference type="InterPro" id="IPR016174">
    <property type="entry name" value="Di-haem_cyt_TM"/>
</dbReference>
<evidence type="ECO:0000256" key="12">
    <source>
        <dbReference type="ARBA" id="ARBA00023128"/>
    </source>
</evidence>
<dbReference type="GeneID" id="59431936"/>
<evidence type="ECO:0000256" key="14">
    <source>
        <dbReference type="ARBA" id="ARBA00061233"/>
    </source>
</evidence>
<dbReference type="InterPro" id="IPR036150">
    <property type="entry name" value="Cyt_b/b6_C_sf"/>
</dbReference>
<dbReference type="PIRSF" id="PIRSF038885">
    <property type="entry name" value="COB"/>
    <property type="match status" value="1"/>
</dbReference>
<keyword evidence="13 17" id="KW-0472">Membrane</keyword>
<evidence type="ECO:0000256" key="2">
    <source>
        <dbReference type="ARBA" id="ARBA00013531"/>
    </source>
</evidence>
<evidence type="ECO:0000256" key="1">
    <source>
        <dbReference type="ARBA" id="ARBA00004448"/>
    </source>
</evidence>
<feature type="binding site" description="axial binding residue" evidence="16">
    <location>
        <position position="183"/>
    </location>
    <ligand>
        <name>heme b</name>
        <dbReference type="ChEBI" id="CHEBI:60344"/>
        <label>b562</label>
    </ligand>
    <ligandPart>
        <name>Fe</name>
        <dbReference type="ChEBI" id="CHEBI:18248"/>
    </ligandPart>
</feature>
<feature type="domain" description="Cytochrome b/b6 N-terminal region profile" evidence="18">
    <location>
        <begin position="1"/>
        <end position="210"/>
    </location>
</feature>
<feature type="transmembrane region" description="Helical" evidence="17">
    <location>
        <begin position="28"/>
        <end position="51"/>
    </location>
</feature>
<dbReference type="EMBL" id="MT421958">
    <property type="protein sequence ID" value="QNS23051.1"/>
    <property type="molecule type" value="Genomic_DNA"/>
</dbReference>
<evidence type="ECO:0000256" key="5">
    <source>
        <dbReference type="ARBA" id="ARBA00022660"/>
    </source>
</evidence>
<evidence type="ECO:0000259" key="18">
    <source>
        <dbReference type="PROSITE" id="PS51002"/>
    </source>
</evidence>
<dbReference type="Pfam" id="PF00033">
    <property type="entry name" value="Cytochrome_B"/>
    <property type="match status" value="1"/>
</dbReference>